<protein>
    <submittedName>
        <fullName evidence="2">Uncharacterized protein</fullName>
    </submittedName>
</protein>
<comment type="caution">
    <text evidence="2">The sequence shown here is derived from an EMBL/GenBank/DDBJ whole genome shotgun (WGS) entry which is preliminary data.</text>
</comment>
<name>A0A835FLK6_9POAL</name>
<feature type="region of interest" description="Disordered" evidence="1">
    <location>
        <begin position="42"/>
        <end position="137"/>
    </location>
</feature>
<evidence type="ECO:0000313" key="3">
    <source>
        <dbReference type="Proteomes" id="UP000636709"/>
    </source>
</evidence>
<proteinExistence type="predicted"/>
<dbReference type="AlphaFoldDB" id="A0A835FLK6"/>
<evidence type="ECO:0000313" key="2">
    <source>
        <dbReference type="EMBL" id="KAF8765491.1"/>
    </source>
</evidence>
<dbReference type="Proteomes" id="UP000636709">
    <property type="component" value="Unassembled WGS sequence"/>
</dbReference>
<dbReference type="Gramene" id="Dexi1A01G0022380.1">
    <property type="protein sequence ID" value="Dexi1A01G0022380.1:cds"/>
    <property type="gene ID" value="Dexi1A01G0022380"/>
</dbReference>
<keyword evidence="3" id="KW-1185">Reference proteome</keyword>
<dbReference type="EMBL" id="JACEFO010000572">
    <property type="protein sequence ID" value="KAF8765491.1"/>
    <property type="molecule type" value="Genomic_DNA"/>
</dbReference>
<sequence length="137" mass="14967">MIPDSVQLPQPQVDWSSITRNLSIEPHQTLVIMNEIKPTLEAHRTLDAAPPATPQDATRPQGVPQRHRFPLSTSPPYTSSPHHKTPLTPAPSAPTSPVTTRLLPPSTQSHTPPCSCSSSLLPTNSTNTHTRIPRQQE</sequence>
<feature type="compositionally biased region" description="Low complexity" evidence="1">
    <location>
        <begin position="47"/>
        <end position="61"/>
    </location>
</feature>
<reference evidence="2" key="1">
    <citation type="submission" date="2020-07" db="EMBL/GenBank/DDBJ databases">
        <title>Genome sequence and genetic diversity analysis of an under-domesticated orphan crop, white fonio (Digitaria exilis).</title>
        <authorList>
            <person name="Bennetzen J.L."/>
            <person name="Chen S."/>
            <person name="Ma X."/>
            <person name="Wang X."/>
            <person name="Yssel A.E.J."/>
            <person name="Chaluvadi S.R."/>
            <person name="Johnson M."/>
            <person name="Gangashetty P."/>
            <person name="Hamidou F."/>
            <person name="Sanogo M.D."/>
            <person name="Zwaenepoel A."/>
            <person name="Wallace J."/>
            <person name="Van De Peer Y."/>
            <person name="Van Deynze A."/>
        </authorList>
    </citation>
    <scope>NUCLEOTIDE SEQUENCE</scope>
    <source>
        <tissue evidence="2">Leaves</tissue>
    </source>
</reference>
<gene>
    <name evidence="2" type="ORF">HU200_008639</name>
</gene>
<accession>A0A835FLK6</accession>
<feature type="compositionally biased region" description="Low complexity" evidence="1">
    <location>
        <begin position="95"/>
        <end position="130"/>
    </location>
</feature>
<organism evidence="2 3">
    <name type="scientific">Digitaria exilis</name>
    <dbReference type="NCBI Taxonomy" id="1010633"/>
    <lineage>
        <taxon>Eukaryota</taxon>
        <taxon>Viridiplantae</taxon>
        <taxon>Streptophyta</taxon>
        <taxon>Embryophyta</taxon>
        <taxon>Tracheophyta</taxon>
        <taxon>Spermatophyta</taxon>
        <taxon>Magnoliopsida</taxon>
        <taxon>Liliopsida</taxon>
        <taxon>Poales</taxon>
        <taxon>Poaceae</taxon>
        <taxon>PACMAD clade</taxon>
        <taxon>Panicoideae</taxon>
        <taxon>Panicodae</taxon>
        <taxon>Paniceae</taxon>
        <taxon>Anthephorinae</taxon>
        <taxon>Digitaria</taxon>
    </lineage>
</organism>
<evidence type="ECO:0000256" key="1">
    <source>
        <dbReference type="SAM" id="MobiDB-lite"/>
    </source>
</evidence>